<sequence>MASCEAVDVHGHAVPESVLALMESSGDEYGGITVDRSGDRAVITLPGGKQLRPLPVGMSDGPSRDRWMTRQGVGTQLVGPWMDIQGNGFEREAGIAWSRALNDAMAEGLPTIGDRVRLLATVYPADPQAAVAEMLRTRADLGAVGVMMATHFPQGSAADEEMLPFWTAAAENRIPVVLHPPIVGPASAIEGDKDFRSLYGRTLETSLVATRMIVTGLFEKLPDLQIVLVHGGGFLPFQAGRLDQQVADDKIDVALPAGRAPSSYLKHFLYDTAMLDPEVVAFLASRVPDRVLVGTDYPFTARTSLVPEQLAALSAEDQVRMSAGTAGAVFDLRQPEAVR</sequence>
<dbReference type="EMBL" id="BAAAOR010000014">
    <property type="protein sequence ID" value="GAA1512973.1"/>
    <property type="molecule type" value="Genomic_DNA"/>
</dbReference>
<dbReference type="InterPro" id="IPR032465">
    <property type="entry name" value="ACMSD"/>
</dbReference>
<evidence type="ECO:0000256" key="1">
    <source>
        <dbReference type="ARBA" id="ARBA00023239"/>
    </source>
</evidence>
<evidence type="ECO:0000259" key="2">
    <source>
        <dbReference type="Pfam" id="PF04909"/>
    </source>
</evidence>
<evidence type="ECO:0000313" key="4">
    <source>
        <dbReference type="Proteomes" id="UP001500842"/>
    </source>
</evidence>
<name>A0ABN2A7C1_9ACTN</name>
<evidence type="ECO:0000313" key="3">
    <source>
        <dbReference type="EMBL" id="GAA1512973.1"/>
    </source>
</evidence>
<proteinExistence type="predicted"/>
<dbReference type="Proteomes" id="UP001500842">
    <property type="component" value="Unassembled WGS sequence"/>
</dbReference>
<dbReference type="Gene3D" id="3.20.20.140">
    <property type="entry name" value="Metal-dependent hydrolases"/>
    <property type="match status" value="1"/>
</dbReference>
<accession>A0ABN2A7C1</accession>
<dbReference type="PANTHER" id="PTHR21240:SF28">
    <property type="entry name" value="ISO-OROTATE DECARBOXYLASE (EUROFUNG)"/>
    <property type="match status" value="1"/>
</dbReference>
<reference evidence="3 4" key="1">
    <citation type="journal article" date="2019" name="Int. J. Syst. Evol. Microbiol.">
        <title>The Global Catalogue of Microorganisms (GCM) 10K type strain sequencing project: providing services to taxonomists for standard genome sequencing and annotation.</title>
        <authorList>
            <consortium name="The Broad Institute Genomics Platform"/>
            <consortium name="The Broad Institute Genome Sequencing Center for Infectious Disease"/>
            <person name="Wu L."/>
            <person name="Ma J."/>
        </authorList>
    </citation>
    <scope>NUCLEOTIDE SEQUENCE [LARGE SCALE GENOMIC DNA]</scope>
    <source>
        <strain evidence="3 4">JCM 14942</strain>
    </source>
</reference>
<dbReference type="PANTHER" id="PTHR21240">
    <property type="entry name" value="2-AMINO-3-CARBOXYLMUCONATE-6-SEMIALDEHYDE DECARBOXYLASE"/>
    <property type="match status" value="1"/>
</dbReference>
<comment type="caution">
    <text evidence="3">The sequence shown here is derived from an EMBL/GenBank/DDBJ whole genome shotgun (WGS) entry which is preliminary data.</text>
</comment>
<dbReference type="Pfam" id="PF04909">
    <property type="entry name" value="Amidohydro_2"/>
    <property type="match status" value="1"/>
</dbReference>
<feature type="domain" description="Amidohydrolase-related" evidence="2">
    <location>
        <begin position="99"/>
        <end position="332"/>
    </location>
</feature>
<dbReference type="InterPro" id="IPR032466">
    <property type="entry name" value="Metal_Hydrolase"/>
</dbReference>
<organism evidence="3 4">
    <name type="scientific">Nocardioides humi</name>
    <dbReference type="NCBI Taxonomy" id="449461"/>
    <lineage>
        <taxon>Bacteria</taxon>
        <taxon>Bacillati</taxon>
        <taxon>Actinomycetota</taxon>
        <taxon>Actinomycetes</taxon>
        <taxon>Propionibacteriales</taxon>
        <taxon>Nocardioidaceae</taxon>
        <taxon>Nocardioides</taxon>
    </lineage>
</organism>
<dbReference type="InterPro" id="IPR006680">
    <property type="entry name" value="Amidohydro-rel"/>
</dbReference>
<dbReference type="SUPFAM" id="SSF51556">
    <property type="entry name" value="Metallo-dependent hydrolases"/>
    <property type="match status" value="1"/>
</dbReference>
<keyword evidence="4" id="KW-1185">Reference proteome</keyword>
<gene>
    <name evidence="3" type="ORF">GCM10009788_16870</name>
</gene>
<protein>
    <submittedName>
        <fullName evidence="3">Amidohydrolase family protein</fullName>
    </submittedName>
</protein>
<keyword evidence="1" id="KW-0456">Lyase</keyword>